<dbReference type="PANTHER" id="PTHR12526">
    <property type="entry name" value="GLYCOSYLTRANSFERASE"/>
    <property type="match status" value="1"/>
</dbReference>
<dbReference type="EMBL" id="UINC01103353">
    <property type="protein sequence ID" value="SVC65666.1"/>
    <property type="molecule type" value="Genomic_DNA"/>
</dbReference>
<dbReference type="Gene3D" id="3.40.50.2000">
    <property type="entry name" value="Glycogen Phosphorylase B"/>
    <property type="match status" value="2"/>
</dbReference>
<dbReference type="Pfam" id="PF00534">
    <property type="entry name" value="Glycos_transf_1"/>
    <property type="match status" value="1"/>
</dbReference>
<proteinExistence type="predicted"/>
<accession>A0A382NX76</accession>
<name>A0A382NX76_9ZZZZ</name>
<evidence type="ECO:0000259" key="1">
    <source>
        <dbReference type="Pfam" id="PF00534"/>
    </source>
</evidence>
<reference evidence="2" key="1">
    <citation type="submission" date="2018-05" db="EMBL/GenBank/DDBJ databases">
        <authorList>
            <person name="Lanie J.A."/>
            <person name="Ng W.-L."/>
            <person name="Kazmierczak K.M."/>
            <person name="Andrzejewski T.M."/>
            <person name="Davidsen T.M."/>
            <person name="Wayne K.J."/>
            <person name="Tettelin H."/>
            <person name="Glass J.I."/>
            <person name="Rusch D."/>
            <person name="Podicherti R."/>
            <person name="Tsui H.-C.T."/>
            <person name="Winkler M.E."/>
        </authorList>
    </citation>
    <scope>NUCLEOTIDE SEQUENCE</scope>
</reference>
<gene>
    <name evidence="2" type="ORF">METZ01_LOCUS318520</name>
</gene>
<feature type="non-terminal residue" evidence="2">
    <location>
        <position position="318"/>
    </location>
</feature>
<dbReference type="AlphaFoldDB" id="A0A382NX76"/>
<dbReference type="GO" id="GO:0016757">
    <property type="term" value="F:glycosyltransferase activity"/>
    <property type="evidence" value="ECO:0007669"/>
    <property type="project" value="InterPro"/>
</dbReference>
<protein>
    <recommendedName>
        <fullName evidence="1">Glycosyl transferase family 1 domain-containing protein</fullName>
    </recommendedName>
</protein>
<dbReference type="PANTHER" id="PTHR12526:SF638">
    <property type="entry name" value="SPORE COAT PROTEIN SA"/>
    <property type="match status" value="1"/>
</dbReference>
<dbReference type="InterPro" id="IPR001296">
    <property type="entry name" value="Glyco_trans_1"/>
</dbReference>
<organism evidence="2">
    <name type="scientific">marine metagenome</name>
    <dbReference type="NCBI Taxonomy" id="408172"/>
    <lineage>
        <taxon>unclassified sequences</taxon>
        <taxon>metagenomes</taxon>
        <taxon>ecological metagenomes</taxon>
    </lineage>
</organism>
<evidence type="ECO:0000313" key="2">
    <source>
        <dbReference type="EMBL" id="SVC65666.1"/>
    </source>
</evidence>
<feature type="domain" description="Glycosyl transferase family 1" evidence="1">
    <location>
        <begin position="181"/>
        <end position="316"/>
    </location>
</feature>
<sequence>MKIFFISHWGWGLYKSRSQIAKEIRKTYTVSAVCPKDEYYDMLIDSYDNFYEWNIDRTKSNLRQILSTLNLNKILREHLDDNLFHVFTFKSSVLFSLSLTLLRKKKSIHAISSITGLGYFFGNAVIARIARTIFRLPLIAVLSGTYDYYIFQNQTDLNRLKNYLKLDPGILKLIESSGLDTKEIEIKNKFSTKNLKVIMATRLLKEKGIDEYIEIAKKVKEHNKKIDFFLAGDIDKGNPSSIDEEQLVKIINDDDIIYLGNVDDLQNKLLEYDIAVTTSHHEGFSRFLLESSYVGLYCLSNYLPGTKAILKNNLNGKL</sequence>
<dbReference type="SUPFAM" id="SSF53756">
    <property type="entry name" value="UDP-Glycosyltransferase/glycogen phosphorylase"/>
    <property type="match status" value="1"/>
</dbReference>